<organism evidence="1 2">
    <name type="scientific">Labeo rohita</name>
    <name type="common">Indian major carp</name>
    <name type="synonym">Cyprinus rohita</name>
    <dbReference type="NCBI Taxonomy" id="84645"/>
    <lineage>
        <taxon>Eukaryota</taxon>
        <taxon>Metazoa</taxon>
        <taxon>Chordata</taxon>
        <taxon>Craniata</taxon>
        <taxon>Vertebrata</taxon>
        <taxon>Euteleostomi</taxon>
        <taxon>Actinopterygii</taxon>
        <taxon>Neopterygii</taxon>
        <taxon>Teleostei</taxon>
        <taxon>Ostariophysi</taxon>
        <taxon>Cypriniformes</taxon>
        <taxon>Cyprinidae</taxon>
        <taxon>Labeoninae</taxon>
        <taxon>Labeonini</taxon>
        <taxon>Labeo</taxon>
    </lineage>
</organism>
<dbReference type="AlphaFoldDB" id="A0A498M7T5"/>
<reference evidence="1 2" key="1">
    <citation type="submission" date="2018-03" db="EMBL/GenBank/DDBJ databases">
        <title>Draft genome sequence of Rohu Carp (Labeo rohita).</title>
        <authorList>
            <person name="Das P."/>
            <person name="Kushwaha B."/>
            <person name="Joshi C.G."/>
            <person name="Kumar D."/>
            <person name="Nagpure N.S."/>
            <person name="Sahoo L."/>
            <person name="Das S.P."/>
            <person name="Bit A."/>
            <person name="Patnaik S."/>
            <person name="Meher P.K."/>
            <person name="Jayasankar P."/>
            <person name="Koringa P.G."/>
            <person name="Patel N.V."/>
            <person name="Hinsu A.T."/>
            <person name="Kumar R."/>
            <person name="Pandey M."/>
            <person name="Agarwal S."/>
            <person name="Srivastava S."/>
            <person name="Singh M."/>
            <person name="Iquebal M.A."/>
            <person name="Jaiswal S."/>
            <person name="Angadi U.B."/>
            <person name="Kumar N."/>
            <person name="Raza M."/>
            <person name="Shah T.M."/>
            <person name="Rai A."/>
            <person name="Jena J.K."/>
        </authorList>
    </citation>
    <scope>NUCLEOTIDE SEQUENCE [LARGE SCALE GENOMIC DNA]</scope>
    <source>
        <strain evidence="1">DASCIFA01</strain>
        <tissue evidence="1">Testis</tissue>
    </source>
</reference>
<protein>
    <submittedName>
        <fullName evidence="1">Uncharacterized protein</fullName>
    </submittedName>
</protein>
<dbReference type="EMBL" id="QBIY01012771">
    <property type="protein sequence ID" value="RXN16721.1"/>
    <property type="molecule type" value="Genomic_DNA"/>
</dbReference>
<evidence type="ECO:0000313" key="2">
    <source>
        <dbReference type="Proteomes" id="UP000290572"/>
    </source>
</evidence>
<comment type="caution">
    <text evidence="1">The sequence shown here is derived from an EMBL/GenBank/DDBJ whole genome shotgun (WGS) entry which is preliminary data.</text>
</comment>
<accession>A0A498M7T5</accession>
<sequence>MMRCVQSLLCVPPSWKHLSHRLRLRGAFPWIRRLTATCDHCCCSLRPGCHWAALAPPLPVAAMFIDLESYVGFSVDSKLMKKIPNIMTLGNCKLKPLGMPVLNLFADPFQYALLLFFIKCIKRLSSLRQYNAIV</sequence>
<proteinExistence type="predicted"/>
<gene>
    <name evidence="1" type="ORF">ROHU_027198</name>
</gene>
<evidence type="ECO:0000313" key="1">
    <source>
        <dbReference type="EMBL" id="RXN16721.1"/>
    </source>
</evidence>
<name>A0A498M7T5_LABRO</name>
<keyword evidence="2" id="KW-1185">Reference proteome</keyword>
<dbReference type="Proteomes" id="UP000290572">
    <property type="component" value="Unassembled WGS sequence"/>
</dbReference>